<dbReference type="PANTHER" id="PTHR42924">
    <property type="entry name" value="EXONUCLEASE"/>
    <property type="match status" value="1"/>
</dbReference>
<dbReference type="SUPFAM" id="SSF89550">
    <property type="entry name" value="PHP domain-like"/>
    <property type="match status" value="1"/>
</dbReference>
<dbReference type="Pfam" id="PF02811">
    <property type="entry name" value="PHP"/>
    <property type="match status" value="1"/>
</dbReference>
<organism evidence="2 3">
    <name type="scientific">Koleobacter methoxysyntrophicus</name>
    <dbReference type="NCBI Taxonomy" id="2751313"/>
    <lineage>
        <taxon>Bacteria</taxon>
        <taxon>Bacillati</taxon>
        <taxon>Bacillota</taxon>
        <taxon>Clostridia</taxon>
        <taxon>Koleobacterales</taxon>
        <taxon>Koleobacteraceae</taxon>
        <taxon>Koleobacter</taxon>
    </lineage>
</organism>
<dbReference type="GO" id="GO:0035312">
    <property type="term" value="F:5'-3' DNA exonuclease activity"/>
    <property type="evidence" value="ECO:0007669"/>
    <property type="project" value="TreeGrafter"/>
</dbReference>
<dbReference type="InterPro" id="IPR004013">
    <property type="entry name" value="PHP_dom"/>
</dbReference>
<reference evidence="2" key="1">
    <citation type="submission" date="2020-07" db="EMBL/GenBank/DDBJ databases">
        <title>Koleobacter methoxysyntrophicus gen. nov., sp. nov., a novel anaerobic bacterium isolated from deep subsurface oil field and proposal of Koleobacterales ord. nov. in the phylum Firmicutes.</title>
        <authorList>
            <person name="Sakamoto S."/>
            <person name="Tamaki H."/>
        </authorList>
    </citation>
    <scope>NUCLEOTIDE SEQUENCE</scope>
    <source>
        <strain evidence="2">NRmbB1</strain>
    </source>
</reference>
<name>A0A8A0RPR0_9FIRM</name>
<dbReference type="GO" id="GO:0004534">
    <property type="term" value="F:5'-3' RNA exonuclease activity"/>
    <property type="evidence" value="ECO:0007669"/>
    <property type="project" value="TreeGrafter"/>
</dbReference>
<evidence type="ECO:0000313" key="2">
    <source>
        <dbReference type="EMBL" id="QSQ09499.1"/>
    </source>
</evidence>
<dbReference type="EMBL" id="CP059066">
    <property type="protein sequence ID" value="QSQ09499.1"/>
    <property type="molecule type" value="Genomic_DNA"/>
</dbReference>
<keyword evidence="3" id="KW-1185">Reference proteome</keyword>
<dbReference type="InterPro" id="IPR003141">
    <property type="entry name" value="Pol/His_phosphatase_N"/>
</dbReference>
<dbReference type="Gene3D" id="3.20.20.140">
    <property type="entry name" value="Metal-dependent hydrolases"/>
    <property type="match status" value="1"/>
</dbReference>
<dbReference type="PANTHER" id="PTHR42924:SF3">
    <property type="entry name" value="POLYMERASE_HISTIDINOL PHOSPHATASE N-TERMINAL DOMAIN-CONTAINING PROTEIN"/>
    <property type="match status" value="1"/>
</dbReference>
<dbReference type="CDD" id="cd07432">
    <property type="entry name" value="PHP_HisPPase"/>
    <property type="match status" value="1"/>
</dbReference>
<dbReference type="KEGG" id="kme:H0A61_01870"/>
<dbReference type="InterPro" id="IPR016195">
    <property type="entry name" value="Pol/histidinol_Pase-like"/>
</dbReference>
<evidence type="ECO:0000259" key="1">
    <source>
        <dbReference type="SMART" id="SM00481"/>
    </source>
</evidence>
<sequence>MIMKKYAADLHIHTCLSPCSDNDMTPANILNMAKLAGLDMVGITDHNSAENIKAFLEAAHDYDILVIPGMEVNTREEVHVLCYFQDMDGIMEWQEVIYKHLPPIKNNKDIFGDQLVVDFMGGVIREEERFLLSAVDLSFDEIVKQVTNLGGICIPSHIDRPHNSLIYNLGLIPEDAGICAVEISKNTLYEEVIKEIPVLKEFTVIQSSDAHSLGEILDRRTYFLLEDLTFKEFTLALKRIKGRKVILEI</sequence>
<proteinExistence type="predicted"/>
<dbReference type="InterPro" id="IPR052018">
    <property type="entry name" value="PHP_domain"/>
</dbReference>
<protein>
    <recommendedName>
        <fullName evidence="1">Polymerase/histidinol phosphatase N-terminal domain-containing protein</fullName>
    </recommendedName>
</protein>
<dbReference type="AlphaFoldDB" id="A0A8A0RPR0"/>
<accession>A0A8A0RPR0</accession>
<dbReference type="SMART" id="SM00481">
    <property type="entry name" value="POLIIIAc"/>
    <property type="match status" value="1"/>
</dbReference>
<gene>
    <name evidence="2" type="ORF">H0A61_01870</name>
</gene>
<dbReference type="Proteomes" id="UP000662904">
    <property type="component" value="Chromosome"/>
</dbReference>
<evidence type="ECO:0000313" key="3">
    <source>
        <dbReference type="Proteomes" id="UP000662904"/>
    </source>
</evidence>
<feature type="domain" description="Polymerase/histidinol phosphatase N-terminal" evidence="1">
    <location>
        <begin position="8"/>
        <end position="76"/>
    </location>
</feature>